<dbReference type="EMBL" id="JAHLFE010000113">
    <property type="protein sequence ID" value="MBU3844359.1"/>
    <property type="molecule type" value="Genomic_DNA"/>
</dbReference>
<accession>A0A948TGA8</accession>
<dbReference type="AlphaFoldDB" id="A0A948TGA8"/>
<organism evidence="2 3">
    <name type="scientific">Candidatus Anaerobiospirillum pullicola</name>
    <dbReference type="NCBI Taxonomy" id="2838451"/>
    <lineage>
        <taxon>Bacteria</taxon>
        <taxon>Pseudomonadati</taxon>
        <taxon>Pseudomonadota</taxon>
        <taxon>Gammaproteobacteria</taxon>
        <taxon>Aeromonadales</taxon>
        <taxon>Succinivibrionaceae</taxon>
        <taxon>Anaerobiospirillum</taxon>
    </lineage>
</organism>
<comment type="caution">
    <text evidence="2">The sequence shown here is derived from an EMBL/GenBank/DDBJ whole genome shotgun (WGS) entry which is preliminary data.</text>
</comment>
<feature type="coiled-coil region" evidence="1">
    <location>
        <begin position="223"/>
        <end position="293"/>
    </location>
</feature>
<evidence type="ECO:0000256" key="1">
    <source>
        <dbReference type="SAM" id="Coils"/>
    </source>
</evidence>
<dbReference type="Proteomes" id="UP000733611">
    <property type="component" value="Unassembled WGS sequence"/>
</dbReference>
<proteinExistence type="predicted"/>
<sequence length="305" mass="33374">MLGFPDNTKHLAARPFAVDQLLQEFPTATYKPSNSAAVELLKAIGEITLEHDLNQGNSDFETGETVEHILVFSLELPQNLPPSKCKKLLKTGTVSTMFSEFFGSLQHALFVLMRPQSLGPQNMQLWLTNFADSAESEADASLAQSRFLHTAWQSAAELSAALSLQGPNLDVVYANLLLQVTALQAQPEVAATTATSAATAASAQSSSTDATDQQEPLAAHNIAHSASEQLADIRLKQEQLERLTKEHAKLQKDIKAVESKARQTKQFNQRCVLQQKKKALEQQLAQINATIKRLTPQALPTEARH</sequence>
<evidence type="ECO:0000313" key="2">
    <source>
        <dbReference type="EMBL" id="MBU3844359.1"/>
    </source>
</evidence>
<reference evidence="2" key="1">
    <citation type="journal article" date="2021" name="PeerJ">
        <title>Extensive microbial diversity within the chicken gut microbiome revealed by metagenomics and culture.</title>
        <authorList>
            <person name="Gilroy R."/>
            <person name="Ravi A."/>
            <person name="Getino M."/>
            <person name="Pursley I."/>
            <person name="Horton D.L."/>
            <person name="Alikhan N.F."/>
            <person name="Baker D."/>
            <person name="Gharbi K."/>
            <person name="Hall N."/>
            <person name="Watson M."/>
            <person name="Adriaenssens E.M."/>
            <person name="Foster-Nyarko E."/>
            <person name="Jarju S."/>
            <person name="Secka A."/>
            <person name="Antonio M."/>
            <person name="Oren A."/>
            <person name="Chaudhuri R.R."/>
            <person name="La Ragione R."/>
            <person name="Hildebrand F."/>
            <person name="Pallen M.J."/>
        </authorList>
    </citation>
    <scope>NUCLEOTIDE SEQUENCE</scope>
    <source>
        <strain evidence="2">378</strain>
    </source>
</reference>
<protein>
    <submittedName>
        <fullName evidence="2">DUF4391 domain-containing protein</fullName>
    </submittedName>
</protein>
<gene>
    <name evidence="2" type="ORF">H9847_05755</name>
</gene>
<keyword evidence="1" id="KW-0175">Coiled coil</keyword>
<evidence type="ECO:0000313" key="3">
    <source>
        <dbReference type="Proteomes" id="UP000733611"/>
    </source>
</evidence>
<reference evidence="2" key="2">
    <citation type="submission" date="2021-04" db="EMBL/GenBank/DDBJ databases">
        <authorList>
            <person name="Gilroy R."/>
        </authorList>
    </citation>
    <scope>NUCLEOTIDE SEQUENCE</scope>
    <source>
        <strain evidence="2">378</strain>
    </source>
</reference>
<name>A0A948TGA8_9GAMM</name>